<dbReference type="Pfam" id="PF00550">
    <property type="entry name" value="PP-binding"/>
    <property type="match status" value="1"/>
</dbReference>
<keyword evidence="7" id="KW-1185">Reference proteome</keyword>
<evidence type="ECO:0000313" key="6">
    <source>
        <dbReference type="EMBL" id="MFC4066232.1"/>
    </source>
</evidence>
<evidence type="ECO:0000313" key="7">
    <source>
        <dbReference type="Proteomes" id="UP001595867"/>
    </source>
</evidence>
<proteinExistence type="predicted"/>
<dbReference type="InterPro" id="IPR036736">
    <property type="entry name" value="ACP-like_sf"/>
</dbReference>
<dbReference type="PANTHER" id="PTHR45527">
    <property type="entry name" value="NONRIBOSOMAL PEPTIDE SYNTHETASE"/>
    <property type="match status" value="1"/>
</dbReference>
<dbReference type="InterPro" id="IPR025110">
    <property type="entry name" value="AMP-bd_C"/>
</dbReference>
<dbReference type="Pfam" id="PF00501">
    <property type="entry name" value="AMP-binding"/>
    <property type="match status" value="1"/>
</dbReference>
<keyword evidence="2" id="KW-0596">Phosphopantetheine</keyword>
<dbReference type="InterPro" id="IPR000873">
    <property type="entry name" value="AMP-dep_synth/lig_dom"/>
</dbReference>
<evidence type="ECO:0000256" key="2">
    <source>
        <dbReference type="ARBA" id="ARBA00022450"/>
    </source>
</evidence>
<dbReference type="Gene3D" id="3.40.50.12780">
    <property type="entry name" value="N-terminal domain of ligase-like"/>
    <property type="match status" value="1"/>
</dbReference>
<comment type="cofactor">
    <cofactor evidence="1">
        <name>pantetheine 4'-phosphate</name>
        <dbReference type="ChEBI" id="CHEBI:47942"/>
    </cofactor>
</comment>
<evidence type="ECO:0000259" key="5">
    <source>
        <dbReference type="PROSITE" id="PS50075"/>
    </source>
</evidence>
<gene>
    <name evidence="6" type="ORF">ACFO0C_14955</name>
</gene>
<dbReference type="InterPro" id="IPR023213">
    <property type="entry name" value="CAT-like_dom_sf"/>
</dbReference>
<dbReference type="PROSITE" id="PS00455">
    <property type="entry name" value="AMP_BINDING"/>
    <property type="match status" value="1"/>
</dbReference>
<feature type="domain" description="Carrier" evidence="5">
    <location>
        <begin position="526"/>
        <end position="601"/>
    </location>
</feature>
<name>A0ABV8IPU3_9ACTN</name>
<protein>
    <submittedName>
        <fullName evidence="6">AMP-binding protein</fullName>
    </submittedName>
</protein>
<dbReference type="Pfam" id="PF13193">
    <property type="entry name" value="AMP-binding_C"/>
    <property type="match status" value="1"/>
</dbReference>
<dbReference type="Gene3D" id="3.30.559.30">
    <property type="entry name" value="Nonribosomal peptide synthetase, condensation domain"/>
    <property type="match status" value="1"/>
</dbReference>
<sequence length="997" mass="103716">MPGASSGTSILRGPRRDVPFSACQLVERTAAAHPASIAVRHGRDLLTYRELVDRAARLAAVLHRRGLRAGEAVAVHLRPGLDSAVAALAVLCAGGAYLPIDPALPLRRRQLMATVGGARIVLVAGGAAESWEPAETIALDDPAVTAVEPVTGVAHRPGRAAYVLFTSGSTGTPKGVVMPGASLANLVSWQTRTSVAGPGSRTLQFAPSTFDVSVQEMMSTWATGGELVVLDADRRRDPEAIIAVCADLDVARVFLPFAALGSLAGWAAATGRRLPALCEIITAGEQPLVTPAVEGFIRRCHPEVVLVNQYGPTETHVVTHETLSGPAGHWPRVPPMGLPVDNCDIALLDGDEVVPDGAEGEICVAGVPVGIGYLGASPADTGRFGPLPALGGRWGYRTGDLARVQDGRLRFLGRADRQVKVAGQRIELGEIEVLAAHVPAVAEAVAVPGDTAGAGITLFLVPAERSRVDTGEVRRTLADNLPAPVVPSRIEVVDVLPLTSSGKVDRTALTGRTVLTGRPALAVTGGGADDVTARIARVLADVLGGGPVRPGDSFVGLGGSSLQAMSALARFAAEFSRTPGVEGLLGGRTVADLAVDLEAGRWRPVTSAIPPGGAGGERFASAVQEEFWVAGMGPHGSTPLNLVVALDVDGRVDAGRLREALRGTVEAHDELRSTLYPGERRLMIRLLENVDPELSIMSVTGDVEREAVTRAFADRPFTVETDLPVRAALVSGPAGDRILLAVHHHVADDEGFHAFVDEVAARYTAGPDVTVPAPAVVVVDDPAALPYWAGTLAGVGSAAVTWLQGAGGAPSGRFTRLVAEPGSASLRRAPGATLFAGRLASFLHAARSVGAPEEVLVGTVVSRRPAPGVVDGSMGCHITLLPLRLTVAATWERTAAGVQETLTAALAHRQVAFSSIARFLPPAPRAPMVTFGAERQEGRAVRIGPATSRLRFVAPGVGQFPFMATVEGDGPSTAFRLVFDDGLYPADVVGRLLKRWC</sequence>
<dbReference type="Gene3D" id="3.30.559.10">
    <property type="entry name" value="Chloramphenicol acetyltransferase-like domain"/>
    <property type="match status" value="1"/>
</dbReference>
<keyword evidence="4" id="KW-0436">Ligase</keyword>
<dbReference type="PANTHER" id="PTHR45527:SF11">
    <property type="entry name" value="NONRIBOSOMAL PEPTIDE SYNTHETASE 5"/>
    <property type="match status" value="1"/>
</dbReference>
<accession>A0ABV8IPU3</accession>
<dbReference type="PROSITE" id="PS50075">
    <property type="entry name" value="CARRIER"/>
    <property type="match status" value="1"/>
</dbReference>
<dbReference type="InterPro" id="IPR009081">
    <property type="entry name" value="PP-bd_ACP"/>
</dbReference>
<dbReference type="SUPFAM" id="SSF47336">
    <property type="entry name" value="ACP-like"/>
    <property type="match status" value="1"/>
</dbReference>
<dbReference type="InterPro" id="IPR042099">
    <property type="entry name" value="ANL_N_sf"/>
</dbReference>
<dbReference type="Proteomes" id="UP001595867">
    <property type="component" value="Unassembled WGS sequence"/>
</dbReference>
<dbReference type="InterPro" id="IPR045851">
    <property type="entry name" value="AMP-bd_C_sf"/>
</dbReference>
<reference evidence="7" key="1">
    <citation type="journal article" date="2019" name="Int. J. Syst. Evol. Microbiol.">
        <title>The Global Catalogue of Microorganisms (GCM) 10K type strain sequencing project: providing services to taxonomists for standard genome sequencing and annotation.</title>
        <authorList>
            <consortium name="The Broad Institute Genomics Platform"/>
            <consortium name="The Broad Institute Genome Sequencing Center for Infectious Disease"/>
            <person name="Wu L."/>
            <person name="Ma J."/>
        </authorList>
    </citation>
    <scope>NUCLEOTIDE SEQUENCE [LARGE SCALE GENOMIC DNA]</scope>
    <source>
        <strain evidence="7">TBRC 5832</strain>
    </source>
</reference>
<dbReference type="RefSeq" id="WP_378067203.1">
    <property type="nucleotide sequence ID" value="NZ_JBHSBL010000015.1"/>
</dbReference>
<evidence type="ECO:0000256" key="3">
    <source>
        <dbReference type="ARBA" id="ARBA00022553"/>
    </source>
</evidence>
<organism evidence="6 7">
    <name type="scientific">Actinoplanes subglobosus</name>
    <dbReference type="NCBI Taxonomy" id="1547892"/>
    <lineage>
        <taxon>Bacteria</taxon>
        <taxon>Bacillati</taxon>
        <taxon>Actinomycetota</taxon>
        <taxon>Actinomycetes</taxon>
        <taxon>Micromonosporales</taxon>
        <taxon>Micromonosporaceae</taxon>
        <taxon>Actinoplanes</taxon>
    </lineage>
</organism>
<evidence type="ECO:0000256" key="4">
    <source>
        <dbReference type="ARBA" id="ARBA00022598"/>
    </source>
</evidence>
<dbReference type="EMBL" id="JBHSBL010000015">
    <property type="protein sequence ID" value="MFC4066232.1"/>
    <property type="molecule type" value="Genomic_DNA"/>
</dbReference>
<dbReference type="SUPFAM" id="SSF56801">
    <property type="entry name" value="Acetyl-CoA synthetase-like"/>
    <property type="match status" value="1"/>
</dbReference>
<dbReference type="InterPro" id="IPR001242">
    <property type="entry name" value="Condensation_dom"/>
</dbReference>
<dbReference type="Gene3D" id="1.10.1200.10">
    <property type="entry name" value="ACP-like"/>
    <property type="match status" value="1"/>
</dbReference>
<comment type="caution">
    <text evidence="6">The sequence shown here is derived from an EMBL/GenBank/DDBJ whole genome shotgun (WGS) entry which is preliminary data.</text>
</comment>
<dbReference type="SUPFAM" id="SSF52777">
    <property type="entry name" value="CoA-dependent acyltransferases"/>
    <property type="match status" value="2"/>
</dbReference>
<dbReference type="InterPro" id="IPR020845">
    <property type="entry name" value="AMP-binding_CS"/>
</dbReference>
<dbReference type="Pfam" id="PF00668">
    <property type="entry name" value="Condensation"/>
    <property type="match status" value="1"/>
</dbReference>
<evidence type="ECO:0000256" key="1">
    <source>
        <dbReference type="ARBA" id="ARBA00001957"/>
    </source>
</evidence>
<keyword evidence="3" id="KW-0597">Phosphoprotein</keyword>
<dbReference type="Gene3D" id="3.30.300.30">
    <property type="match status" value="1"/>
</dbReference>